<dbReference type="InterPro" id="IPR029058">
    <property type="entry name" value="AB_hydrolase_fold"/>
</dbReference>
<dbReference type="PANTHER" id="PTHR48081">
    <property type="entry name" value="AB HYDROLASE SUPERFAMILY PROTEIN C4A8.06C"/>
    <property type="match status" value="1"/>
</dbReference>
<dbReference type="SUPFAM" id="SSF53474">
    <property type="entry name" value="alpha/beta-Hydrolases"/>
    <property type="match status" value="1"/>
</dbReference>
<dbReference type="Proteomes" id="UP001178507">
    <property type="component" value="Unassembled WGS sequence"/>
</dbReference>
<evidence type="ECO:0000313" key="3">
    <source>
        <dbReference type="Proteomes" id="UP001178507"/>
    </source>
</evidence>
<keyword evidence="1" id="KW-0378">Hydrolase</keyword>
<dbReference type="GO" id="GO:0016787">
    <property type="term" value="F:hydrolase activity"/>
    <property type="evidence" value="ECO:0007669"/>
    <property type="project" value="UniProtKB-KW"/>
</dbReference>
<dbReference type="AlphaFoldDB" id="A0AA36HNS2"/>
<dbReference type="Gene3D" id="3.40.50.1820">
    <property type="entry name" value="alpha/beta hydrolase"/>
    <property type="match status" value="1"/>
</dbReference>
<comment type="caution">
    <text evidence="2">The sequence shown here is derived from an EMBL/GenBank/DDBJ whole genome shotgun (WGS) entry which is preliminary data.</text>
</comment>
<evidence type="ECO:0000313" key="2">
    <source>
        <dbReference type="EMBL" id="CAJ1372246.1"/>
    </source>
</evidence>
<organism evidence="2 3">
    <name type="scientific">Effrenium voratum</name>
    <dbReference type="NCBI Taxonomy" id="2562239"/>
    <lineage>
        <taxon>Eukaryota</taxon>
        <taxon>Sar</taxon>
        <taxon>Alveolata</taxon>
        <taxon>Dinophyceae</taxon>
        <taxon>Suessiales</taxon>
        <taxon>Symbiodiniaceae</taxon>
        <taxon>Effrenium</taxon>
    </lineage>
</organism>
<sequence>MVTKCHLKLGRCRSQEPLVPKDLWSSLPLWIALHAERGKMPKCWEGHRLYAEKASRAHPECTYCQKVGRGSVLICRKCPWWLICSSCARRPRLPPLQCDPLFFGPSTPRLLPALTESSQLSTRGSVVICPGGNYQFLVPHEGMPVAEYFAQQGFRAYVLRYRLLPEFTLQDMMCDLGAAANLLRSKGPVCAMGFSAGGHLVASLGTQRPLDAQVLVYPCIDGSDWAEEDNCGFWGEDFEQCLAQGQSLLSTRKKLLGGRGLKAPPSFLVASTKDEASPPKKHTDPYAQALAKRGIHCTYLRRDFGPHGFGLAGGWPEECMAWLRQRGFGPED</sequence>
<keyword evidence="3" id="KW-1185">Reference proteome</keyword>
<dbReference type="EMBL" id="CAUJNA010000124">
    <property type="protein sequence ID" value="CAJ1372246.1"/>
    <property type="molecule type" value="Genomic_DNA"/>
</dbReference>
<proteinExistence type="predicted"/>
<reference evidence="2" key="1">
    <citation type="submission" date="2023-08" db="EMBL/GenBank/DDBJ databases">
        <authorList>
            <person name="Chen Y."/>
            <person name="Shah S."/>
            <person name="Dougan E. K."/>
            <person name="Thang M."/>
            <person name="Chan C."/>
        </authorList>
    </citation>
    <scope>NUCLEOTIDE SEQUENCE</scope>
</reference>
<gene>
    <name evidence="2" type="ORF">EVOR1521_LOCUS2367</name>
</gene>
<accession>A0AA36HNS2</accession>
<name>A0AA36HNS2_9DINO</name>
<dbReference type="PANTHER" id="PTHR48081:SF6">
    <property type="entry name" value="PEPTIDASE S9 PROLYL OLIGOPEPTIDASE CATALYTIC DOMAIN-CONTAINING PROTEIN"/>
    <property type="match status" value="1"/>
</dbReference>
<dbReference type="InterPro" id="IPR050300">
    <property type="entry name" value="GDXG_lipolytic_enzyme"/>
</dbReference>
<evidence type="ECO:0000256" key="1">
    <source>
        <dbReference type="ARBA" id="ARBA00022801"/>
    </source>
</evidence>
<protein>
    <submittedName>
        <fullName evidence="2">Uncharacterized protein</fullName>
    </submittedName>
</protein>